<dbReference type="InterPro" id="IPR052648">
    <property type="entry name" value="Ser-tRNA(Sec)_kinase"/>
</dbReference>
<reference evidence="3 4" key="1">
    <citation type="submission" date="2022-05" db="EMBL/GenBank/DDBJ databases">
        <authorList>
            <consortium name="Genoscope - CEA"/>
            <person name="William W."/>
        </authorList>
    </citation>
    <scope>NUCLEOTIDE SEQUENCE [LARGE SCALE GENOMIC DNA]</scope>
</reference>
<keyword evidence="1" id="KW-0547">Nucleotide-binding</keyword>
<evidence type="ECO:0008006" key="5">
    <source>
        <dbReference type="Google" id="ProtNLM"/>
    </source>
</evidence>
<dbReference type="Pfam" id="PF08433">
    <property type="entry name" value="KTI12"/>
    <property type="match status" value="2"/>
</dbReference>
<dbReference type="EMBL" id="CALNXK010000039">
    <property type="protein sequence ID" value="CAH3123889.1"/>
    <property type="molecule type" value="Genomic_DNA"/>
</dbReference>
<name>A0ABN8NZ40_9CNID</name>
<comment type="caution">
    <text evidence="3">The sequence shown here is derived from an EMBL/GenBank/DDBJ whole genome shotgun (WGS) entry which is preliminary data.</text>
</comment>
<evidence type="ECO:0000256" key="2">
    <source>
        <dbReference type="ARBA" id="ARBA00022840"/>
    </source>
</evidence>
<dbReference type="PANTHER" id="PTHR20873">
    <property type="entry name" value="L-SERYL-TRNA(SEC) KINASE"/>
    <property type="match status" value="1"/>
</dbReference>
<keyword evidence="4" id="KW-1185">Reference proteome</keyword>
<evidence type="ECO:0000313" key="4">
    <source>
        <dbReference type="Proteomes" id="UP001159405"/>
    </source>
</evidence>
<gene>
    <name evidence="3" type="ORF">PLOB_00030312</name>
</gene>
<sequence length="457" mass="52682">MADESCRLALVLLCGIPASGKSTLASKLQDYVKKTRGNTIHVIHVCYDDFIPFGLELNEGAVYVSRNYDLVHENSSEQESNTPLFDGANGFSKYSLWKKYRKLVLETVDRALNMIENQHENAFIDDQMVEGFPSVDEFWSILQKSQKINCSCFISTDFSWNGTHVILLDDNFYYHSMRYEYVQLARKYSAGFAEVFLECPLEIAMQRNSSRSHPVSSQTMMTMSSKMEPPDPEKFPWEQHYLTLKTEEELNAETMEYVIQLVLKAMKSPFIRAVEEDSEEKEKSRMACITSIIYQTDQVLRKYITKAITEAKGNGKGRKELQLLASQLNKDKKTFLESLHKIKSEKDCIRKVQRERPPVGSCLVEYTESTVHKTSARKSLTSDVQKERTVVTSAEYSFTRYASINPTKDSNKEMRDGYSEVGTSREHLCLQCFPNVEDKEDFRLFVEGLFRQKFEAK</sequence>
<dbReference type="PANTHER" id="PTHR20873:SF0">
    <property type="entry name" value="L-SERYL-TRNA(SEC) KINASE"/>
    <property type="match status" value="1"/>
</dbReference>
<organism evidence="3 4">
    <name type="scientific">Porites lobata</name>
    <dbReference type="NCBI Taxonomy" id="104759"/>
    <lineage>
        <taxon>Eukaryota</taxon>
        <taxon>Metazoa</taxon>
        <taxon>Cnidaria</taxon>
        <taxon>Anthozoa</taxon>
        <taxon>Hexacorallia</taxon>
        <taxon>Scleractinia</taxon>
        <taxon>Fungiina</taxon>
        <taxon>Poritidae</taxon>
        <taxon>Porites</taxon>
    </lineage>
</organism>
<dbReference type="InterPro" id="IPR013641">
    <property type="entry name" value="KTI12/PSTK"/>
</dbReference>
<dbReference type="SUPFAM" id="SSF52540">
    <property type="entry name" value="P-loop containing nucleoside triphosphate hydrolases"/>
    <property type="match status" value="1"/>
</dbReference>
<evidence type="ECO:0000256" key="1">
    <source>
        <dbReference type="ARBA" id="ARBA00022741"/>
    </source>
</evidence>
<dbReference type="Gene3D" id="3.40.50.300">
    <property type="entry name" value="P-loop containing nucleotide triphosphate hydrolases"/>
    <property type="match status" value="1"/>
</dbReference>
<keyword evidence="2" id="KW-0067">ATP-binding</keyword>
<evidence type="ECO:0000313" key="3">
    <source>
        <dbReference type="EMBL" id="CAH3123889.1"/>
    </source>
</evidence>
<proteinExistence type="predicted"/>
<dbReference type="Proteomes" id="UP001159405">
    <property type="component" value="Unassembled WGS sequence"/>
</dbReference>
<protein>
    <recommendedName>
        <fullName evidence="5">L-seryl-tRNA(Sec) kinase</fullName>
    </recommendedName>
</protein>
<dbReference type="InterPro" id="IPR027417">
    <property type="entry name" value="P-loop_NTPase"/>
</dbReference>
<dbReference type="CDD" id="cd02019">
    <property type="entry name" value="NK"/>
    <property type="match status" value="1"/>
</dbReference>
<accession>A0ABN8NZ40</accession>